<evidence type="ECO:0000313" key="3">
    <source>
        <dbReference type="Proteomes" id="UP001215598"/>
    </source>
</evidence>
<keyword evidence="1" id="KW-0472">Membrane</keyword>
<protein>
    <submittedName>
        <fullName evidence="2">Uncharacterized protein</fullName>
    </submittedName>
</protein>
<keyword evidence="1" id="KW-1133">Transmembrane helix</keyword>
<evidence type="ECO:0000313" key="2">
    <source>
        <dbReference type="EMBL" id="KAJ7740597.1"/>
    </source>
</evidence>
<proteinExistence type="predicted"/>
<evidence type="ECO:0000256" key="1">
    <source>
        <dbReference type="SAM" id="Phobius"/>
    </source>
</evidence>
<feature type="transmembrane region" description="Helical" evidence="1">
    <location>
        <begin position="145"/>
        <end position="172"/>
    </location>
</feature>
<organism evidence="2 3">
    <name type="scientific">Mycena metata</name>
    <dbReference type="NCBI Taxonomy" id="1033252"/>
    <lineage>
        <taxon>Eukaryota</taxon>
        <taxon>Fungi</taxon>
        <taxon>Dikarya</taxon>
        <taxon>Basidiomycota</taxon>
        <taxon>Agaricomycotina</taxon>
        <taxon>Agaricomycetes</taxon>
        <taxon>Agaricomycetidae</taxon>
        <taxon>Agaricales</taxon>
        <taxon>Marasmiineae</taxon>
        <taxon>Mycenaceae</taxon>
        <taxon>Mycena</taxon>
    </lineage>
</organism>
<keyword evidence="3" id="KW-1185">Reference proteome</keyword>
<gene>
    <name evidence="2" type="ORF">B0H16DRAFT_1757846</name>
</gene>
<dbReference type="AlphaFoldDB" id="A0AAD7N0T3"/>
<reference evidence="2" key="1">
    <citation type="submission" date="2023-03" db="EMBL/GenBank/DDBJ databases">
        <title>Massive genome expansion in bonnet fungi (Mycena s.s.) driven by repeated elements and novel gene families across ecological guilds.</title>
        <authorList>
            <consortium name="Lawrence Berkeley National Laboratory"/>
            <person name="Harder C.B."/>
            <person name="Miyauchi S."/>
            <person name="Viragh M."/>
            <person name="Kuo A."/>
            <person name="Thoen E."/>
            <person name="Andreopoulos B."/>
            <person name="Lu D."/>
            <person name="Skrede I."/>
            <person name="Drula E."/>
            <person name="Henrissat B."/>
            <person name="Morin E."/>
            <person name="Kohler A."/>
            <person name="Barry K."/>
            <person name="LaButti K."/>
            <person name="Morin E."/>
            <person name="Salamov A."/>
            <person name="Lipzen A."/>
            <person name="Mereny Z."/>
            <person name="Hegedus B."/>
            <person name="Baldrian P."/>
            <person name="Stursova M."/>
            <person name="Weitz H."/>
            <person name="Taylor A."/>
            <person name="Grigoriev I.V."/>
            <person name="Nagy L.G."/>
            <person name="Martin F."/>
            <person name="Kauserud H."/>
        </authorList>
    </citation>
    <scope>NUCLEOTIDE SEQUENCE</scope>
    <source>
        <strain evidence="2">CBHHK182m</strain>
    </source>
</reference>
<dbReference type="EMBL" id="JARKIB010000102">
    <property type="protein sequence ID" value="KAJ7740597.1"/>
    <property type="molecule type" value="Genomic_DNA"/>
</dbReference>
<sequence>MLEMRGCAYSREYYIKIPPAQPAIPHPLLASLGDHEDIVGLLDRRVISIWNLFLALVWVSTYMCFARAISREHIVSSILRQSHSSFLGPHIVHSKLARTILSTGALQSAQSSKAAQVSLVASSAMYVTSNLIADIIFYWNRRLTIILLPALLVSVAAGFGYTSVILLIHFFFSEKTLTAEDIHLNTVGTDAFIASLSISVFTTSLLTGLTVGRIWVLARLSRLSMRRGAAGTYYTVSAMILESGALYCVFGIAFVVVGFKVAIDGFSTGAVFGQIVCMAPTLIAVRVGLGRSVEDVNSFAVISRTSQRYDSANIGRSTSGSHGRVIDILTTPSTTRNQPYE</sequence>
<feature type="transmembrane region" description="Helical" evidence="1">
    <location>
        <begin position="239"/>
        <end position="263"/>
    </location>
</feature>
<feature type="transmembrane region" description="Helical" evidence="1">
    <location>
        <begin position="192"/>
        <end position="218"/>
    </location>
</feature>
<feature type="transmembrane region" description="Helical" evidence="1">
    <location>
        <begin position="49"/>
        <end position="70"/>
    </location>
</feature>
<keyword evidence="1" id="KW-0812">Transmembrane</keyword>
<comment type="caution">
    <text evidence="2">The sequence shown here is derived from an EMBL/GenBank/DDBJ whole genome shotgun (WGS) entry which is preliminary data.</text>
</comment>
<feature type="transmembrane region" description="Helical" evidence="1">
    <location>
        <begin position="269"/>
        <end position="289"/>
    </location>
</feature>
<dbReference type="Proteomes" id="UP001215598">
    <property type="component" value="Unassembled WGS sequence"/>
</dbReference>
<accession>A0AAD7N0T3</accession>
<name>A0AAD7N0T3_9AGAR</name>